<dbReference type="EMBL" id="CP142149">
    <property type="protein sequence ID" value="WSE32536.1"/>
    <property type="molecule type" value="Genomic_DNA"/>
</dbReference>
<dbReference type="PANTHER" id="PTHR40660">
    <property type="entry name" value="5'-PHOSPHATE OXIDASE PUTATIVE DOMAIN-CONTAINING PROTEIN-RELATED"/>
    <property type="match status" value="1"/>
</dbReference>
<sequence>MTIIDQDMRDIIERAMLAFAATVCEDGSPNLSPKGSVRVYDDQHLVFMDIASPTTIANLRRDPRIEINAIDFFSRRGYRFKGVARFAPPGAPEYEWLNSWLLDINGPGYPANEVVVVEVQRVLPILSPAYTFGGAEQEPLTKSWEERYRTTIAEHELGEPKV</sequence>
<gene>
    <name evidence="2" type="ORF">VSH64_10510</name>
</gene>
<dbReference type="SUPFAM" id="SSF50475">
    <property type="entry name" value="FMN-binding split barrel"/>
    <property type="match status" value="1"/>
</dbReference>
<dbReference type="RefSeq" id="WP_326835343.1">
    <property type="nucleotide sequence ID" value="NZ_CP142149.1"/>
</dbReference>
<dbReference type="EC" id="1.4.3.5" evidence="2"/>
<dbReference type="Pfam" id="PF01243">
    <property type="entry name" value="PNPOx_N"/>
    <property type="match status" value="1"/>
</dbReference>
<protein>
    <submittedName>
        <fullName evidence="2">Pyridoxamine 5'-phosphate oxidase family protein</fullName>
        <ecNumber evidence="2">1.-.-.-</ecNumber>
        <ecNumber evidence="2">1.4.3.5</ecNumber>
    </submittedName>
</protein>
<dbReference type="InterPro" id="IPR011576">
    <property type="entry name" value="Pyridox_Oxase_N"/>
</dbReference>
<reference evidence="2 3" key="1">
    <citation type="journal article" date="2015" name="Int. J. Syst. Evol. Microbiol.">
        <title>Amycolatopsis rhabdoformis sp. nov., an actinomycete isolated from a tropical forest soil.</title>
        <authorList>
            <person name="Souza W.R."/>
            <person name="Silva R.E."/>
            <person name="Goodfellow M."/>
            <person name="Busarakam K."/>
            <person name="Figueiro F.S."/>
            <person name="Ferreira D."/>
            <person name="Rodrigues-Filho E."/>
            <person name="Moraes L.A.B."/>
            <person name="Zucchi T.D."/>
        </authorList>
    </citation>
    <scope>NUCLEOTIDE SEQUENCE [LARGE SCALE GENOMIC DNA]</scope>
    <source>
        <strain evidence="2 3">NCIMB 14900</strain>
    </source>
</reference>
<dbReference type="PANTHER" id="PTHR40660:SF1">
    <property type="entry name" value="5'-PHOSPHATE OXIDASE PUTATIVE DOMAIN-CONTAINING PROTEIN-RELATED"/>
    <property type="match status" value="1"/>
</dbReference>
<evidence type="ECO:0000313" key="3">
    <source>
        <dbReference type="Proteomes" id="UP001330812"/>
    </source>
</evidence>
<feature type="domain" description="Pyridoxamine 5'-phosphate oxidase N-terminal" evidence="1">
    <location>
        <begin position="5"/>
        <end position="122"/>
    </location>
</feature>
<dbReference type="EC" id="1.-.-.-" evidence="2"/>
<dbReference type="InterPro" id="IPR012349">
    <property type="entry name" value="Split_barrel_FMN-bd"/>
</dbReference>
<organism evidence="2 3">
    <name type="scientific">Amycolatopsis rhabdoformis</name>
    <dbReference type="NCBI Taxonomy" id="1448059"/>
    <lineage>
        <taxon>Bacteria</taxon>
        <taxon>Bacillati</taxon>
        <taxon>Actinomycetota</taxon>
        <taxon>Actinomycetes</taxon>
        <taxon>Pseudonocardiales</taxon>
        <taxon>Pseudonocardiaceae</taxon>
        <taxon>Amycolatopsis</taxon>
    </lineage>
</organism>
<dbReference type="Proteomes" id="UP001330812">
    <property type="component" value="Chromosome"/>
</dbReference>
<keyword evidence="2" id="KW-0560">Oxidoreductase</keyword>
<dbReference type="GO" id="GO:0004733">
    <property type="term" value="F:pyridoxamine phosphate oxidase activity"/>
    <property type="evidence" value="ECO:0007669"/>
    <property type="project" value="UniProtKB-EC"/>
</dbReference>
<accession>A0ABZ1IDJ4</accession>
<evidence type="ECO:0000313" key="2">
    <source>
        <dbReference type="EMBL" id="WSE32536.1"/>
    </source>
</evidence>
<proteinExistence type="predicted"/>
<keyword evidence="3" id="KW-1185">Reference proteome</keyword>
<evidence type="ECO:0000259" key="1">
    <source>
        <dbReference type="Pfam" id="PF01243"/>
    </source>
</evidence>
<name>A0ABZ1IDJ4_9PSEU</name>
<dbReference type="Gene3D" id="2.30.110.10">
    <property type="entry name" value="Electron Transport, Fmn-binding Protein, Chain A"/>
    <property type="match status" value="1"/>
</dbReference>